<name>A0A9Q8SWA2_9PEZI</name>
<reference evidence="2" key="1">
    <citation type="journal article" date="2021" name="Mol. Plant Microbe Interact.">
        <title>Complete Genome Sequence of the Plant-Pathogenic Fungus Colletotrichum lupini.</title>
        <authorList>
            <person name="Baroncelli R."/>
            <person name="Pensec F."/>
            <person name="Da Lio D."/>
            <person name="Boufleur T."/>
            <person name="Vicente I."/>
            <person name="Sarrocco S."/>
            <person name="Picot A."/>
            <person name="Baraldi E."/>
            <person name="Sukno S."/>
            <person name="Thon M."/>
            <person name="Le Floch G."/>
        </authorList>
    </citation>
    <scope>NUCLEOTIDE SEQUENCE</scope>
    <source>
        <strain evidence="2">IMI 504893</strain>
    </source>
</reference>
<dbReference type="KEGG" id="clup:CLUP02_10260"/>
<dbReference type="Proteomes" id="UP000830671">
    <property type="component" value="Chromosome 5"/>
</dbReference>
<dbReference type="RefSeq" id="XP_049146381.1">
    <property type="nucleotide sequence ID" value="XM_049289236.1"/>
</dbReference>
<sequence>MIYLVLSFSKQLSVERQSGQESDLQIYNRSHNRRVVSQRALLWIPGAHICIELRVLSWSRSSKWQATYGKEENTETNWLTSRNRNYGKPEQSQNIPFGMCPSKPNSNIRTSRNQETPSLIHLSPAAAPFGSCLLSRTDNRMHHVTLKPSVWYYFLASATWRESMRSPAYKSEDKEKHREENTRNKLQNRGVVVTQRLCGADKWC</sequence>
<organism evidence="2 3">
    <name type="scientific">Colletotrichum lupini</name>
    <dbReference type="NCBI Taxonomy" id="145971"/>
    <lineage>
        <taxon>Eukaryota</taxon>
        <taxon>Fungi</taxon>
        <taxon>Dikarya</taxon>
        <taxon>Ascomycota</taxon>
        <taxon>Pezizomycotina</taxon>
        <taxon>Sordariomycetes</taxon>
        <taxon>Hypocreomycetidae</taxon>
        <taxon>Glomerellales</taxon>
        <taxon>Glomerellaceae</taxon>
        <taxon>Colletotrichum</taxon>
        <taxon>Colletotrichum acutatum species complex</taxon>
    </lineage>
</organism>
<feature type="region of interest" description="Disordered" evidence="1">
    <location>
        <begin position="165"/>
        <end position="185"/>
    </location>
</feature>
<keyword evidence="3" id="KW-1185">Reference proteome</keyword>
<dbReference type="AlphaFoldDB" id="A0A9Q8SWA2"/>
<evidence type="ECO:0000313" key="2">
    <source>
        <dbReference type="EMBL" id="UQC84764.1"/>
    </source>
</evidence>
<feature type="region of interest" description="Disordered" evidence="1">
    <location>
        <begin position="81"/>
        <end position="101"/>
    </location>
</feature>
<feature type="compositionally biased region" description="Basic and acidic residues" evidence="1">
    <location>
        <begin position="170"/>
        <end position="183"/>
    </location>
</feature>
<accession>A0A9Q8SWA2</accession>
<dbReference type="GeneID" id="73344246"/>
<proteinExistence type="predicted"/>
<gene>
    <name evidence="2" type="ORF">CLUP02_10260</name>
</gene>
<dbReference type="EMBL" id="CP019477">
    <property type="protein sequence ID" value="UQC84764.1"/>
    <property type="molecule type" value="Genomic_DNA"/>
</dbReference>
<evidence type="ECO:0000256" key="1">
    <source>
        <dbReference type="SAM" id="MobiDB-lite"/>
    </source>
</evidence>
<protein>
    <submittedName>
        <fullName evidence="2">Uncharacterized protein</fullName>
    </submittedName>
</protein>
<evidence type="ECO:0000313" key="3">
    <source>
        <dbReference type="Proteomes" id="UP000830671"/>
    </source>
</evidence>
<feature type="compositionally biased region" description="Polar residues" evidence="1">
    <location>
        <begin position="81"/>
        <end position="95"/>
    </location>
</feature>